<comment type="similarity">
    <text evidence="2 12">Belongs to the diaminopimelate dehydrogenase family.</text>
</comment>
<gene>
    <name evidence="14" type="ORF">GCM10023337_00220</name>
</gene>
<keyword evidence="8 12" id="KW-0220">Diaminopimelate biosynthesis</keyword>
<organism evidence="14 15">
    <name type="scientific">Paenalcaligenes hermetiae</name>
    <dbReference type="NCBI Taxonomy" id="1157987"/>
    <lineage>
        <taxon>Bacteria</taxon>
        <taxon>Pseudomonadati</taxon>
        <taxon>Pseudomonadota</taxon>
        <taxon>Betaproteobacteria</taxon>
        <taxon>Burkholderiales</taxon>
        <taxon>Alcaligenaceae</taxon>
        <taxon>Paenalcaligenes</taxon>
    </lineage>
</organism>
<evidence type="ECO:0000256" key="3">
    <source>
        <dbReference type="ARBA" id="ARBA00011738"/>
    </source>
</evidence>
<evidence type="ECO:0000256" key="7">
    <source>
        <dbReference type="ARBA" id="ARBA00022857"/>
    </source>
</evidence>
<evidence type="ECO:0000256" key="4">
    <source>
        <dbReference type="ARBA" id="ARBA00012080"/>
    </source>
</evidence>
<evidence type="ECO:0000256" key="2">
    <source>
        <dbReference type="ARBA" id="ARBA00007442"/>
    </source>
</evidence>
<dbReference type="CDD" id="cd02270">
    <property type="entry name" value="meso-DAPDH_N"/>
    <property type="match status" value="1"/>
</dbReference>
<keyword evidence="7 12" id="KW-0521">NADP</keyword>
<dbReference type="SUPFAM" id="SSF51735">
    <property type="entry name" value="NAD(P)-binding Rossmann-fold domains"/>
    <property type="match status" value="1"/>
</dbReference>
<dbReference type="Gene3D" id="3.30.360.10">
    <property type="entry name" value="Dihydrodipicolinate Reductase, domain 2"/>
    <property type="match status" value="1"/>
</dbReference>
<keyword evidence="10 12" id="KW-0457">Lysine biosynthesis</keyword>
<comment type="function">
    <text evidence="12">Catalyzes the reversible NADPH-dependent reductive amination of L-2-amino-6-oxopimelate, the acyclic form of L-tetrahydrodipicolinate, to generate the meso compound, D,L-2,6-diaminopimelate.</text>
</comment>
<dbReference type="Gene3D" id="3.40.50.720">
    <property type="entry name" value="NAD(P)-binding Rossmann-like Domain"/>
    <property type="match status" value="1"/>
</dbReference>
<dbReference type="InterPro" id="IPR036291">
    <property type="entry name" value="NAD(P)-bd_dom_sf"/>
</dbReference>
<comment type="caution">
    <text evidence="14">The sequence shown here is derived from an EMBL/GenBank/DDBJ whole genome shotgun (WGS) entry which is preliminary data.</text>
</comment>
<evidence type="ECO:0000256" key="11">
    <source>
        <dbReference type="ARBA" id="ARBA00052023"/>
    </source>
</evidence>
<evidence type="ECO:0000256" key="12">
    <source>
        <dbReference type="PIRNR" id="PIRNR025648"/>
    </source>
</evidence>
<evidence type="ECO:0000256" key="1">
    <source>
        <dbReference type="ARBA" id="ARBA00004896"/>
    </source>
</evidence>
<evidence type="ECO:0000256" key="10">
    <source>
        <dbReference type="ARBA" id="ARBA00023154"/>
    </source>
</evidence>
<accession>A0ABP9LU39</accession>
<comment type="subunit">
    <text evidence="3 12">Homodimer.</text>
</comment>
<keyword evidence="15" id="KW-1185">Reference proteome</keyword>
<evidence type="ECO:0000313" key="14">
    <source>
        <dbReference type="EMBL" id="GAA5083492.1"/>
    </source>
</evidence>
<dbReference type="SUPFAM" id="SSF55347">
    <property type="entry name" value="Glyceraldehyde-3-phosphate dehydrogenase-like, C-terminal domain"/>
    <property type="match status" value="1"/>
</dbReference>
<protein>
    <recommendedName>
        <fullName evidence="5 12">Meso-diaminopimelate D-dehydrogenase</fullName>
        <shortName evidence="12">DAPDH</shortName>
        <shortName evidence="12">Meso-DAP dehydrogenase</shortName>
        <ecNumber evidence="4 12">1.4.1.16</ecNumber>
    </recommendedName>
</protein>
<dbReference type="RefSeq" id="WP_345368735.1">
    <property type="nucleotide sequence ID" value="NZ_BAABKD010000001.1"/>
</dbReference>
<evidence type="ECO:0000259" key="13">
    <source>
        <dbReference type="Pfam" id="PF16654"/>
    </source>
</evidence>
<evidence type="ECO:0000256" key="6">
    <source>
        <dbReference type="ARBA" id="ARBA00022605"/>
    </source>
</evidence>
<reference evidence="15" key="1">
    <citation type="journal article" date="2019" name="Int. J. Syst. Evol. Microbiol.">
        <title>The Global Catalogue of Microorganisms (GCM) 10K type strain sequencing project: providing services to taxonomists for standard genome sequencing and annotation.</title>
        <authorList>
            <consortium name="The Broad Institute Genomics Platform"/>
            <consortium name="The Broad Institute Genome Sequencing Center for Infectious Disease"/>
            <person name="Wu L."/>
            <person name="Ma J."/>
        </authorList>
    </citation>
    <scope>NUCLEOTIDE SEQUENCE [LARGE SCALE GENOMIC DNA]</scope>
    <source>
        <strain evidence="15">JCM 18423</strain>
    </source>
</reference>
<dbReference type="EC" id="1.4.1.16" evidence="4 12"/>
<dbReference type="EMBL" id="BAABKD010000001">
    <property type="protein sequence ID" value="GAA5083492.1"/>
    <property type="molecule type" value="Genomic_DNA"/>
</dbReference>
<dbReference type="PIRSF" id="PIRSF025648">
    <property type="entry name" value="DDH"/>
    <property type="match status" value="1"/>
</dbReference>
<name>A0ABP9LU39_9BURK</name>
<evidence type="ECO:0000313" key="15">
    <source>
        <dbReference type="Proteomes" id="UP001500227"/>
    </source>
</evidence>
<comment type="catalytic activity">
    <reaction evidence="11 12">
        <text>meso-2,6-diaminopimelate + NADP(+) + H2O = (S)-2-amino-6-oxoheptanedioate + NH4(+) + NADPH + H(+)</text>
        <dbReference type="Rhea" id="RHEA:13561"/>
        <dbReference type="ChEBI" id="CHEBI:15377"/>
        <dbReference type="ChEBI" id="CHEBI:15378"/>
        <dbReference type="ChEBI" id="CHEBI:28938"/>
        <dbReference type="ChEBI" id="CHEBI:57783"/>
        <dbReference type="ChEBI" id="CHEBI:57791"/>
        <dbReference type="ChEBI" id="CHEBI:58349"/>
        <dbReference type="ChEBI" id="CHEBI:58556"/>
        <dbReference type="EC" id="1.4.1.16"/>
    </reaction>
</comment>
<evidence type="ECO:0000256" key="8">
    <source>
        <dbReference type="ARBA" id="ARBA00022915"/>
    </source>
</evidence>
<dbReference type="InterPro" id="IPR032094">
    <property type="entry name" value="Meso-DAP_DH_C"/>
</dbReference>
<dbReference type="InterPro" id="IPR010190">
    <property type="entry name" value="Diaminopimelate_DH_Ddh"/>
</dbReference>
<dbReference type="NCBIfam" id="TIGR01921">
    <property type="entry name" value="DAP-DH"/>
    <property type="match status" value="1"/>
</dbReference>
<evidence type="ECO:0000256" key="5">
    <source>
        <dbReference type="ARBA" id="ARBA00021654"/>
    </source>
</evidence>
<dbReference type="Proteomes" id="UP001500227">
    <property type="component" value="Unassembled WGS sequence"/>
</dbReference>
<evidence type="ECO:0000256" key="9">
    <source>
        <dbReference type="ARBA" id="ARBA00023002"/>
    </source>
</evidence>
<keyword evidence="9 12" id="KW-0560">Oxidoreductase</keyword>
<keyword evidence="6 12" id="KW-0028">Amino-acid biosynthesis</keyword>
<feature type="domain" description="Meso-diaminopimelate D-dehydrogenase C-terminal" evidence="13">
    <location>
        <begin position="124"/>
        <end position="277"/>
    </location>
</feature>
<comment type="pathway">
    <text evidence="1 12">Amino-acid biosynthesis; L-lysine biosynthesis via DAP pathway; DL-2,6-diaminopimelate from (S)-tetrahydrodipicolinate: step 1/1.</text>
</comment>
<proteinExistence type="inferred from homology"/>
<sequence length="328" mass="35965">MNAKIRIGIAGYGNLGKGVELALSQNPDMELVAVFSRRDPASLSLQTAGIPVYALDTIEQHKETIDVLILCGGSKDDLPHQGPHLAQWFNTVDSFDTHAAIPDYFAAVDAVAQQTQHTNIIAVGWDPGLFSINRLMGECVLPEGQTYTFWGKGLSQGHSDAVRRVDGVKAGVQYTLPIEEAVNRVRNGEMPELSTREKHRRECFVVLEEGADADQVKEAIVTMPNYFADYDTTVHFITMEELERNHSAMPHGGFVIRSGHSATHTKQTVEYALNLGSNPEFTSSVLVAYARAAYRLAQQQQYGAKTVFDIAPGLLSPKSPADLRKALL</sequence>
<dbReference type="Pfam" id="PF16654">
    <property type="entry name" value="DAPDH_C"/>
    <property type="match status" value="1"/>
</dbReference>